<feature type="binding site" evidence="10">
    <location>
        <position position="249"/>
    </location>
    <ligand>
        <name>[2Fe-2S] cluster</name>
        <dbReference type="ChEBI" id="CHEBI:190135"/>
    </ligand>
</feature>
<dbReference type="Gene3D" id="2.40.30.10">
    <property type="entry name" value="Translation factors"/>
    <property type="match status" value="1"/>
</dbReference>
<reference evidence="12 13" key="1">
    <citation type="journal article" date="2015" name="Nature">
        <title>rRNA introns, odd ribosomes, and small enigmatic genomes across a large radiation of phyla.</title>
        <authorList>
            <person name="Brown C.T."/>
            <person name="Hug L.A."/>
            <person name="Thomas B.C."/>
            <person name="Sharon I."/>
            <person name="Castelle C.J."/>
            <person name="Singh A."/>
            <person name="Wilkins M.J."/>
            <person name="Williams K.H."/>
            <person name="Banfield J.F."/>
        </authorList>
    </citation>
    <scope>NUCLEOTIDE SEQUENCE [LARGE SCALE GENOMIC DNA]</scope>
</reference>
<evidence type="ECO:0000256" key="5">
    <source>
        <dbReference type="ARBA" id="ARBA00022827"/>
    </source>
</evidence>
<keyword evidence="2" id="KW-0285">Flavoprotein</keyword>
<feature type="binding site" evidence="10">
    <location>
        <position position="246"/>
    </location>
    <ligand>
        <name>[2Fe-2S] cluster</name>
        <dbReference type="ChEBI" id="CHEBI:190135"/>
    </ligand>
</feature>
<dbReference type="SUPFAM" id="SSF52343">
    <property type="entry name" value="Ferredoxin reductase-like, C-terminal NADP-linked domain"/>
    <property type="match status" value="1"/>
</dbReference>
<dbReference type="GO" id="GO:0006221">
    <property type="term" value="P:pyrimidine nucleotide biosynthetic process"/>
    <property type="evidence" value="ECO:0007669"/>
    <property type="project" value="InterPro"/>
</dbReference>
<keyword evidence="5" id="KW-0274">FAD</keyword>
<keyword evidence="4 10" id="KW-0479">Metal-binding</keyword>
<keyword evidence="8 10" id="KW-0411">Iron-sulfur</keyword>
<dbReference type="Pfam" id="PF10418">
    <property type="entry name" value="DHODB_Fe-S_bind"/>
    <property type="match status" value="1"/>
</dbReference>
<comment type="cofactor">
    <cofactor evidence="10">
        <name>[2Fe-2S] cluster</name>
        <dbReference type="ChEBI" id="CHEBI:190135"/>
    </cofactor>
    <text evidence="10">Binds 1 [2Fe-2S] cluster per subunit.</text>
</comment>
<feature type="binding site" evidence="10">
    <location>
        <position position="257"/>
    </location>
    <ligand>
        <name>[2Fe-2S] cluster</name>
        <dbReference type="ChEBI" id="CHEBI:190135"/>
    </ligand>
</feature>
<dbReference type="PIRSF" id="PIRSF006816">
    <property type="entry name" value="Cyc3_hyd_g"/>
    <property type="match status" value="1"/>
</dbReference>
<dbReference type="EMBL" id="LBZW01000024">
    <property type="protein sequence ID" value="KKR78825.1"/>
    <property type="molecule type" value="Genomic_DNA"/>
</dbReference>
<dbReference type="CDD" id="cd06221">
    <property type="entry name" value="sulfite_reductase_like"/>
    <property type="match status" value="1"/>
</dbReference>
<keyword evidence="3 10" id="KW-0001">2Fe-2S</keyword>
<comment type="caution">
    <text evidence="12">The sequence shown here is derived from an EMBL/GenBank/DDBJ whole genome shotgun (WGS) entry which is preliminary data.</text>
</comment>
<dbReference type="Gene3D" id="3.40.50.80">
    <property type="entry name" value="Nucleotide-binding domain of ferredoxin-NADP reductase (FNR) module"/>
    <property type="match status" value="1"/>
</dbReference>
<name>A0A0G0W3M4_9BACT</name>
<dbReference type="PROSITE" id="PS51384">
    <property type="entry name" value="FAD_FR"/>
    <property type="match status" value="1"/>
</dbReference>
<dbReference type="InterPro" id="IPR037117">
    <property type="entry name" value="Dihydroorotate_DH_ele_sf"/>
</dbReference>
<evidence type="ECO:0000256" key="6">
    <source>
        <dbReference type="ARBA" id="ARBA00022982"/>
    </source>
</evidence>
<comment type="cofactor">
    <cofactor evidence="9">
        <name>[2Fe-2S] cluster</name>
        <dbReference type="ChEBI" id="CHEBI:190135"/>
    </cofactor>
</comment>
<dbReference type="GO" id="GO:0051537">
    <property type="term" value="F:2 iron, 2 sulfur cluster binding"/>
    <property type="evidence" value="ECO:0007669"/>
    <property type="project" value="UniProtKB-KW"/>
</dbReference>
<dbReference type="InterPro" id="IPR019480">
    <property type="entry name" value="Dihydroorotate_DH_Fe-S-bd"/>
</dbReference>
<sequence>MENKSPYLPKIVKIKKVKQETEDIKTFTLDYKPIFKPGQFFEIGINGIGEAPFTAASASKKHFQASIKRTGKLTEAIHQLKAGDKLTIRGPYGNSFPIEKIKGKNMLFIGGGIGLPPLHSLIRTVLENRGRYGKITVFYGARDEAQIVSREELKNIWPKMKNFRVVVCVDFKKNKGEWPHNVGLVTGIMEKELKHPFTRNKNTIVFVCGPPIMIKAVIQKLLEHCFKEENIILTLERLMKCGFGKCGHCNVGEKYICLDGPVFSYKEIKEFEEEF</sequence>
<dbReference type="InterPro" id="IPR017927">
    <property type="entry name" value="FAD-bd_FR_type"/>
</dbReference>
<dbReference type="InterPro" id="IPR039261">
    <property type="entry name" value="FNR_nucleotide-bd"/>
</dbReference>
<evidence type="ECO:0000256" key="2">
    <source>
        <dbReference type="ARBA" id="ARBA00022630"/>
    </source>
</evidence>
<dbReference type="InterPro" id="IPR001709">
    <property type="entry name" value="Flavoprot_Pyr_Nucl_cyt_Rdtase"/>
</dbReference>
<evidence type="ECO:0000313" key="13">
    <source>
        <dbReference type="Proteomes" id="UP000034749"/>
    </source>
</evidence>
<dbReference type="GO" id="GO:0016491">
    <property type="term" value="F:oxidoreductase activity"/>
    <property type="evidence" value="ECO:0007669"/>
    <property type="project" value="InterPro"/>
</dbReference>
<dbReference type="PRINTS" id="PR00371">
    <property type="entry name" value="FPNCR"/>
</dbReference>
<evidence type="ECO:0000256" key="8">
    <source>
        <dbReference type="ARBA" id="ARBA00023014"/>
    </source>
</evidence>
<dbReference type="Gene3D" id="2.10.240.10">
    <property type="entry name" value="Dihydroorotate dehydrogenase, electron transfer subunit"/>
    <property type="match status" value="1"/>
</dbReference>
<evidence type="ECO:0000256" key="1">
    <source>
        <dbReference type="ARBA" id="ARBA00022448"/>
    </source>
</evidence>
<evidence type="ECO:0000256" key="10">
    <source>
        <dbReference type="PIRSR" id="PIRSR006816-2"/>
    </source>
</evidence>
<keyword evidence="7 10" id="KW-0408">Iron</keyword>
<evidence type="ECO:0000256" key="3">
    <source>
        <dbReference type="ARBA" id="ARBA00022714"/>
    </source>
</evidence>
<dbReference type="InterPro" id="IPR001433">
    <property type="entry name" value="OxRdtase_FAD/NAD-bd"/>
</dbReference>
<dbReference type="InterPro" id="IPR050353">
    <property type="entry name" value="PyrK_electron_transfer"/>
</dbReference>
<keyword evidence="1" id="KW-0813">Transport</keyword>
<dbReference type="PATRIC" id="fig|1618734.3.peg.538"/>
<gene>
    <name evidence="12" type="ORF">UU24_C0024G0006</name>
</gene>
<evidence type="ECO:0000256" key="9">
    <source>
        <dbReference type="ARBA" id="ARBA00034078"/>
    </source>
</evidence>
<dbReference type="SUPFAM" id="SSF63380">
    <property type="entry name" value="Riboflavin synthase domain-like"/>
    <property type="match status" value="1"/>
</dbReference>
<proteinExistence type="predicted"/>
<keyword evidence="6" id="KW-0249">Electron transport</keyword>
<feature type="binding site" evidence="10">
    <location>
        <position position="241"/>
    </location>
    <ligand>
        <name>[2Fe-2S] cluster</name>
        <dbReference type="ChEBI" id="CHEBI:190135"/>
    </ligand>
</feature>
<dbReference type="GO" id="GO:0050660">
    <property type="term" value="F:flavin adenine dinucleotide binding"/>
    <property type="evidence" value="ECO:0007669"/>
    <property type="project" value="InterPro"/>
</dbReference>
<accession>A0A0G0W3M4</accession>
<evidence type="ECO:0000259" key="11">
    <source>
        <dbReference type="PROSITE" id="PS51384"/>
    </source>
</evidence>
<dbReference type="InterPro" id="IPR017938">
    <property type="entry name" value="Riboflavin_synthase-like_b-brl"/>
</dbReference>
<feature type="domain" description="FAD-binding FR-type" evidence="11">
    <location>
        <begin position="7"/>
        <end position="98"/>
    </location>
</feature>
<evidence type="ECO:0000256" key="7">
    <source>
        <dbReference type="ARBA" id="ARBA00023004"/>
    </source>
</evidence>
<evidence type="ECO:0000313" key="12">
    <source>
        <dbReference type="EMBL" id="KKR78825.1"/>
    </source>
</evidence>
<dbReference type="PANTHER" id="PTHR43513">
    <property type="entry name" value="DIHYDROOROTATE DEHYDROGENASE B (NAD(+)), ELECTRON TRANSFER SUBUNIT"/>
    <property type="match status" value="1"/>
</dbReference>
<dbReference type="PRINTS" id="PR00410">
    <property type="entry name" value="PHEHYDRXLASE"/>
</dbReference>
<dbReference type="AlphaFoldDB" id="A0A0G0W3M4"/>
<dbReference type="Pfam" id="PF00175">
    <property type="entry name" value="NAD_binding_1"/>
    <property type="match status" value="1"/>
</dbReference>
<dbReference type="InterPro" id="IPR012165">
    <property type="entry name" value="Cyt_c3_hydrogenase_gsu"/>
</dbReference>
<dbReference type="GO" id="GO:0046872">
    <property type="term" value="F:metal ion binding"/>
    <property type="evidence" value="ECO:0007669"/>
    <property type="project" value="UniProtKB-KW"/>
</dbReference>
<organism evidence="12 13">
    <name type="scientific">Candidatus Nomurabacteria bacterium GW2011_GWA2_40_9</name>
    <dbReference type="NCBI Taxonomy" id="1618734"/>
    <lineage>
        <taxon>Bacteria</taxon>
        <taxon>Candidatus Nomuraibacteriota</taxon>
    </lineage>
</organism>
<evidence type="ECO:0000256" key="4">
    <source>
        <dbReference type="ARBA" id="ARBA00022723"/>
    </source>
</evidence>
<protein>
    <submittedName>
        <fullName evidence="12">Oxidoreductase FAD/NAD(P)-binding domain protein</fullName>
    </submittedName>
</protein>
<dbReference type="Proteomes" id="UP000034749">
    <property type="component" value="Unassembled WGS sequence"/>
</dbReference>